<comment type="pathway">
    <text evidence="2 12">Amino-acid biosynthesis; L-lysine biosynthesis via DAP pathway; (S)-tetrahydrodipicolinate from L-aspartate: step 3/4.</text>
</comment>
<evidence type="ECO:0000256" key="10">
    <source>
        <dbReference type="ARBA" id="ARBA00023270"/>
    </source>
</evidence>
<evidence type="ECO:0000256" key="1">
    <source>
        <dbReference type="ARBA" id="ARBA00003294"/>
    </source>
</evidence>
<dbReference type="InterPro" id="IPR020625">
    <property type="entry name" value="Schiff_base-form_aldolases_AS"/>
</dbReference>
<dbReference type="InterPro" id="IPR005263">
    <property type="entry name" value="DapA"/>
</dbReference>
<feature type="active site" description="Proton donor/acceptor" evidence="12 14">
    <location>
        <position position="132"/>
    </location>
</feature>
<dbReference type="HAMAP" id="MF_00418">
    <property type="entry name" value="DapA"/>
    <property type="match status" value="1"/>
</dbReference>
<dbReference type="SMART" id="SM01130">
    <property type="entry name" value="DHDPS"/>
    <property type="match status" value="1"/>
</dbReference>
<dbReference type="Gene3D" id="3.20.20.70">
    <property type="entry name" value="Aldolase class I"/>
    <property type="match status" value="1"/>
</dbReference>
<dbReference type="PANTHER" id="PTHR12128:SF66">
    <property type="entry name" value="4-HYDROXY-2-OXOGLUTARATE ALDOLASE, MITOCHONDRIAL"/>
    <property type="match status" value="1"/>
</dbReference>
<dbReference type="PIRSF" id="PIRSF001365">
    <property type="entry name" value="DHDPS"/>
    <property type="match status" value="1"/>
</dbReference>
<dbReference type="GO" id="GO:0008840">
    <property type="term" value="F:4-hydroxy-tetrahydrodipicolinate synthase activity"/>
    <property type="evidence" value="ECO:0007669"/>
    <property type="project" value="UniProtKB-UniRule"/>
</dbReference>
<feature type="site" description="Part of a proton relay during catalysis" evidence="12">
    <location>
        <position position="43"/>
    </location>
</feature>
<dbReference type="GO" id="GO:0005829">
    <property type="term" value="C:cytosol"/>
    <property type="evidence" value="ECO:0007669"/>
    <property type="project" value="TreeGrafter"/>
</dbReference>
<keyword evidence="9 12" id="KW-0456">Lyase</keyword>
<keyword evidence="6 12" id="KW-0028">Amino-acid biosynthesis</keyword>
<dbReference type="CDD" id="cd00950">
    <property type="entry name" value="DHDPS"/>
    <property type="match status" value="1"/>
</dbReference>
<name>A0A1T4W2M5_9GAMM</name>
<dbReference type="PRINTS" id="PR00146">
    <property type="entry name" value="DHPICSNTHASE"/>
</dbReference>
<evidence type="ECO:0000256" key="7">
    <source>
        <dbReference type="ARBA" id="ARBA00022915"/>
    </source>
</evidence>
<dbReference type="STRING" id="92487.SAMN02745130_00857"/>
<dbReference type="PROSITE" id="PS00665">
    <property type="entry name" value="DHDPS_1"/>
    <property type="match status" value="1"/>
</dbReference>
<dbReference type="NCBIfam" id="TIGR00674">
    <property type="entry name" value="dapA"/>
    <property type="match status" value="1"/>
</dbReference>
<evidence type="ECO:0000313" key="16">
    <source>
        <dbReference type="EMBL" id="SKA71502.1"/>
    </source>
</evidence>
<dbReference type="PROSITE" id="PS00666">
    <property type="entry name" value="DHDPS_2"/>
    <property type="match status" value="1"/>
</dbReference>
<dbReference type="UniPathway" id="UPA00034">
    <property type="reaction ID" value="UER00017"/>
</dbReference>
<organism evidence="16 17">
    <name type="scientific">Thiothrix eikelboomii</name>
    <dbReference type="NCBI Taxonomy" id="92487"/>
    <lineage>
        <taxon>Bacteria</taxon>
        <taxon>Pseudomonadati</taxon>
        <taxon>Pseudomonadota</taxon>
        <taxon>Gammaproteobacteria</taxon>
        <taxon>Thiotrichales</taxon>
        <taxon>Thiotrichaceae</taxon>
        <taxon>Thiothrix</taxon>
    </lineage>
</organism>
<proteinExistence type="inferred from homology"/>
<dbReference type="PANTHER" id="PTHR12128">
    <property type="entry name" value="DIHYDRODIPICOLINATE SYNTHASE"/>
    <property type="match status" value="1"/>
</dbReference>
<dbReference type="EMBL" id="FUYB01000003">
    <property type="protein sequence ID" value="SKA71502.1"/>
    <property type="molecule type" value="Genomic_DNA"/>
</dbReference>
<keyword evidence="17" id="KW-1185">Reference proteome</keyword>
<evidence type="ECO:0000256" key="6">
    <source>
        <dbReference type="ARBA" id="ARBA00022605"/>
    </source>
</evidence>
<feature type="site" description="Part of a proton relay during catalysis" evidence="12">
    <location>
        <position position="106"/>
    </location>
</feature>
<dbReference type="GO" id="GO:0009089">
    <property type="term" value="P:lysine biosynthetic process via diaminopimelate"/>
    <property type="evidence" value="ECO:0007669"/>
    <property type="project" value="UniProtKB-UniRule"/>
</dbReference>
<evidence type="ECO:0000313" key="17">
    <source>
        <dbReference type="Proteomes" id="UP000190460"/>
    </source>
</evidence>
<comment type="catalytic activity">
    <reaction evidence="11 12">
        <text>L-aspartate 4-semialdehyde + pyruvate = (2S,4S)-4-hydroxy-2,3,4,5-tetrahydrodipicolinate + H2O + H(+)</text>
        <dbReference type="Rhea" id="RHEA:34171"/>
        <dbReference type="ChEBI" id="CHEBI:15361"/>
        <dbReference type="ChEBI" id="CHEBI:15377"/>
        <dbReference type="ChEBI" id="CHEBI:15378"/>
        <dbReference type="ChEBI" id="CHEBI:67139"/>
        <dbReference type="ChEBI" id="CHEBI:537519"/>
        <dbReference type="EC" id="4.3.3.7"/>
    </reaction>
</comment>
<keyword evidence="5 12" id="KW-0963">Cytoplasm</keyword>
<keyword evidence="10 12" id="KW-0704">Schiff base</keyword>
<evidence type="ECO:0000256" key="15">
    <source>
        <dbReference type="PIRSR" id="PIRSR001365-2"/>
    </source>
</evidence>
<evidence type="ECO:0000256" key="3">
    <source>
        <dbReference type="ARBA" id="ARBA00007592"/>
    </source>
</evidence>
<feature type="active site" description="Schiff-base intermediate with substrate" evidence="12 14">
    <location>
        <position position="160"/>
    </location>
</feature>
<sequence length="290" mass="31554">MFSGSYVALITPFRAGRVDESALRNMVNWQIEQGSHGLVPMGTTGESPTVTRAEHEQVIRIVLEETAGRVPVIAGAGSNNPLESVHYAQVAEDLGAAAILCVAGYYNRPSQEGLYQHFHYLHEHSHLPIIIYNIPPRAVVDIKAETMARLAQLPRVLGVKDATGDLTRICQERQLIQSPFSYLSGDDMTALAYNASGGHGCISVTANIAPKLCAQFQTACLTGAYREALTIHEKLVPLHQALFREPNPSGPKYAASLLGLCSDEVRLPLIPLSPATQAEIRQCLEHLELI</sequence>
<dbReference type="OrthoDB" id="9782828at2"/>
<evidence type="ECO:0000256" key="9">
    <source>
        <dbReference type="ARBA" id="ARBA00023239"/>
    </source>
</evidence>
<comment type="subcellular location">
    <subcellularLocation>
        <location evidence="12">Cytoplasm</location>
    </subcellularLocation>
</comment>
<reference evidence="16 17" key="1">
    <citation type="submission" date="2017-02" db="EMBL/GenBank/DDBJ databases">
        <authorList>
            <person name="Peterson S.W."/>
        </authorList>
    </citation>
    <scope>NUCLEOTIDE SEQUENCE [LARGE SCALE GENOMIC DNA]</scope>
    <source>
        <strain evidence="16 17">ATCC 49788</strain>
    </source>
</reference>
<dbReference type="Pfam" id="PF00701">
    <property type="entry name" value="DHDPS"/>
    <property type="match status" value="1"/>
</dbReference>
<dbReference type="InterPro" id="IPR020624">
    <property type="entry name" value="Schiff_base-form_aldolases_CS"/>
</dbReference>
<gene>
    <name evidence="12" type="primary">dapA</name>
    <name evidence="16" type="ORF">SAMN02745130_00857</name>
</gene>
<evidence type="ECO:0000256" key="11">
    <source>
        <dbReference type="ARBA" id="ARBA00047836"/>
    </source>
</evidence>
<evidence type="ECO:0000256" key="5">
    <source>
        <dbReference type="ARBA" id="ARBA00022490"/>
    </source>
</evidence>
<keyword evidence="8 12" id="KW-0457">Lysine biosynthesis</keyword>
<feature type="binding site" evidence="12 15">
    <location>
        <position position="44"/>
    </location>
    <ligand>
        <name>pyruvate</name>
        <dbReference type="ChEBI" id="CHEBI:15361"/>
    </ligand>
</feature>
<feature type="binding site" evidence="12 15">
    <location>
        <position position="202"/>
    </location>
    <ligand>
        <name>pyruvate</name>
        <dbReference type="ChEBI" id="CHEBI:15361"/>
    </ligand>
</feature>
<accession>A0A1T4W2M5</accession>
<comment type="subunit">
    <text evidence="12">Homotetramer; dimer of dimers.</text>
</comment>
<evidence type="ECO:0000256" key="14">
    <source>
        <dbReference type="PIRSR" id="PIRSR001365-1"/>
    </source>
</evidence>
<evidence type="ECO:0000256" key="12">
    <source>
        <dbReference type="HAMAP-Rule" id="MF_00418"/>
    </source>
</evidence>
<dbReference type="AlphaFoldDB" id="A0A1T4W2M5"/>
<dbReference type="EC" id="4.3.3.7" evidence="4 12"/>
<dbReference type="Proteomes" id="UP000190460">
    <property type="component" value="Unassembled WGS sequence"/>
</dbReference>
<keyword evidence="7 12" id="KW-0220">Diaminopimelate biosynthesis</keyword>
<dbReference type="InterPro" id="IPR013785">
    <property type="entry name" value="Aldolase_TIM"/>
</dbReference>
<dbReference type="GO" id="GO:0019877">
    <property type="term" value="P:diaminopimelate biosynthetic process"/>
    <property type="evidence" value="ECO:0007669"/>
    <property type="project" value="UniProtKB-UniRule"/>
</dbReference>
<evidence type="ECO:0000256" key="8">
    <source>
        <dbReference type="ARBA" id="ARBA00023154"/>
    </source>
</evidence>
<dbReference type="SUPFAM" id="SSF51569">
    <property type="entry name" value="Aldolase"/>
    <property type="match status" value="1"/>
</dbReference>
<comment type="caution">
    <text evidence="12">Was originally thought to be a dihydrodipicolinate synthase (DHDPS), catalyzing the condensation of (S)-aspartate-beta-semialdehyde [(S)-ASA] and pyruvate to dihydrodipicolinate (DHDP). However, it was shown in E.coli that the product of the enzymatic reaction is not dihydrodipicolinate but in fact (4S)-4-hydroxy-2,3,4,5-tetrahydro-(2S)-dipicolinic acid (HTPA), and that the consecutive dehydration reaction leading to DHDP is not spontaneous but catalyzed by DapB.</text>
</comment>
<protein>
    <recommendedName>
        <fullName evidence="4 12">4-hydroxy-tetrahydrodipicolinate synthase</fullName>
        <shortName evidence="12">HTPA synthase</shortName>
        <ecNumber evidence="4 12">4.3.3.7</ecNumber>
    </recommendedName>
</protein>
<dbReference type="RefSeq" id="WP_078921350.1">
    <property type="nucleotide sequence ID" value="NZ_FUYB01000003.1"/>
</dbReference>
<evidence type="ECO:0000256" key="4">
    <source>
        <dbReference type="ARBA" id="ARBA00012086"/>
    </source>
</evidence>
<comment type="function">
    <text evidence="1 12">Catalyzes the condensation of (S)-aspartate-beta-semialdehyde [(S)-ASA] and pyruvate to 4-hydroxy-tetrahydrodipicolinate (HTPA).</text>
</comment>
<evidence type="ECO:0000256" key="2">
    <source>
        <dbReference type="ARBA" id="ARBA00005120"/>
    </source>
</evidence>
<comment type="similarity">
    <text evidence="3 12 13">Belongs to the DapA family.</text>
</comment>
<evidence type="ECO:0000256" key="13">
    <source>
        <dbReference type="PIRNR" id="PIRNR001365"/>
    </source>
</evidence>
<dbReference type="InterPro" id="IPR002220">
    <property type="entry name" value="DapA-like"/>
</dbReference>